<dbReference type="Proteomes" id="UP000441404">
    <property type="component" value="Unassembled WGS sequence"/>
</dbReference>
<dbReference type="PANTHER" id="PTHR32305:SF15">
    <property type="entry name" value="PROTEIN RHSA-RELATED"/>
    <property type="match status" value="1"/>
</dbReference>
<sequence length="591" mass="65843">MWRNYTQTYTYDEGGNLAELKHQVSTGHGYTRSMLIAQSSNHAVLKSTDTPALPPGLGRDFDLNGNQLALVRGQTLQWNVNNNLQAVTLVTRDNGSSDDEMYAYDGLGQRTRKVRTTRTQGLTHTVEVLYLPGLEIRRDSATGEYLNVIKVQAGNSDIKVLQWDVGRPQDMPDNSLRFSLSDHLGSSLLELDGKAGLITQESYYPFGGTAWWAARSALQGEYKITRYSGKERDASGLYYFGFRYYAPWLQRWVSADPVGEVDGLNLFAMVSNNPITFKDQWGLNGGNPDTRPLRIQALDTFLRVNHPHIYPSPLNFFDHRYTLTAQHRNTPMDVAVRAVRAAGYSYDEMSSYNQSVSIEAPYPANIFIGLTEAYIASANYFNEPARFKINESMHTDPGEWTGPSIVETYSRMLPEDRAQTESSLADIKMALSISRTEAVELLDFHVRTNPGGQTTTYRGHRVSDVGLKALTAHAGKGDVVRTEQFMSVSDKRSVAKSFASGAYDTRPGTFNEVMLTVMGSSAVKLFSPVNEAERIYPLETAFTIEHAGVSNLAIRAYAPAATHFVLRETSVSAQRRKTLPFMTDPGARRGR</sequence>
<proteinExistence type="predicted"/>
<comment type="caution">
    <text evidence="2">The sequence shown here is derived from an EMBL/GenBank/DDBJ whole genome shotgun (WGS) entry which is preliminary data.</text>
</comment>
<protein>
    <recommendedName>
        <fullName evidence="5">NAD(+)--protein-arginine ADP-ribosyltransferase</fullName>
    </recommendedName>
</protein>
<dbReference type="AlphaFoldDB" id="A0A6A7YJH5"/>
<dbReference type="InterPro" id="IPR022385">
    <property type="entry name" value="Rhs_assc_core"/>
</dbReference>
<dbReference type="EMBL" id="WIWJ01000051">
    <property type="protein sequence ID" value="MQT49353.1"/>
    <property type="molecule type" value="Genomic_DNA"/>
</dbReference>
<evidence type="ECO:0000313" key="4">
    <source>
        <dbReference type="Proteomes" id="UP000489190"/>
    </source>
</evidence>
<dbReference type="Gene3D" id="2.180.10.10">
    <property type="entry name" value="RHS repeat-associated core"/>
    <property type="match status" value="1"/>
</dbReference>
<evidence type="ECO:0000313" key="3">
    <source>
        <dbReference type="Proteomes" id="UP000441404"/>
    </source>
</evidence>
<dbReference type="Gene3D" id="3.90.176.10">
    <property type="entry name" value="Toxin ADP-ribosyltransferase, Chain A, domain 1"/>
    <property type="match status" value="1"/>
</dbReference>
<gene>
    <name evidence="2" type="ORF">GHO39_20890</name>
    <name evidence="1" type="ORF">GHO40_21840</name>
</gene>
<name>A0A6A7YJH5_9PSED</name>
<dbReference type="EMBL" id="WIWI01000066">
    <property type="protein sequence ID" value="MQT91576.1"/>
    <property type="molecule type" value="Genomic_DNA"/>
</dbReference>
<reference evidence="3 4" key="1">
    <citation type="submission" date="2019-10" db="EMBL/GenBank/DDBJ databases">
        <title>Evaluation of single-gene subtyping targets for Pseudomonas.</title>
        <authorList>
            <person name="Reichler S.J."/>
            <person name="Orsi R.H."/>
            <person name="Wiedmann M."/>
            <person name="Martin N.H."/>
            <person name="Murphy S.I."/>
        </authorList>
    </citation>
    <scope>NUCLEOTIDE SEQUENCE [LARGE SCALE GENOMIC DNA]</scope>
    <source>
        <strain evidence="2 4">FSL R10-3254</strain>
        <strain evidence="1 3">FSL R10-3257</strain>
    </source>
</reference>
<accession>A0A6A7YJH5</accession>
<organism evidence="2 4">
    <name type="scientific">Pseudomonas helleri</name>
    <dbReference type="NCBI Taxonomy" id="1608996"/>
    <lineage>
        <taxon>Bacteria</taxon>
        <taxon>Pseudomonadati</taxon>
        <taxon>Pseudomonadota</taxon>
        <taxon>Gammaproteobacteria</taxon>
        <taxon>Pseudomonadales</taxon>
        <taxon>Pseudomonadaceae</taxon>
        <taxon>Pseudomonas</taxon>
    </lineage>
</organism>
<evidence type="ECO:0000313" key="2">
    <source>
        <dbReference type="EMBL" id="MQT91576.1"/>
    </source>
</evidence>
<evidence type="ECO:0008006" key="5">
    <source>
        <dbReference type="Google" id="ProtNLM"/>
    </source>
</evidence>
<dbReference type="Proteomes" id="UP000489190">
    <property type="component" value="Unassembled WGS sequence"/>
</dbReference>
<dbReference type="PANTHER" id="PTHR32305">
    <property type="match status" value="1"/>
</dbReference>
<dbReference type="NCBIfam" id="TIGR03696">
    <property type="entry name" value="Rhs_assc_core"/>
    <property type="match status" value="1"/>
</dbReference>
<evidence type="ECO:0000313" key="1">
    <source>
        <dbReference type="EMBL" id="MQT49353.1"/>
    </source>
</evidence>
<dbReference type="RefSeq" id="WP_153330246.1">
    <property type="nucleotide sequence ID" value="NZ_WIWI01000066.1"/>
</dbReference>
<dbReference type="InterPro" id="IPR050708">
    <property type="entry name" value="T6SS_VgrG/RHS"/>
</dbReference>